<feature type="transmembrane region" description="Helical" evidence="1">
    <location>
        <begin position="124"/>
        <end position="149"/>
    </location>
</feature>
<proteinExistence type="predicted"/>
<sequence>MSLTLGPGWMSALYIFFFTDSRGYTGTEASSLLLVYVLAGILGAPLTARLAQKFSKHRTLMVTTTAYSLGLCMVMVIPKGNVVAAIPVMFWCGFMAAGFDLMIRAMLADVGDEVRLEQGQERISLIYALNSLAGKIASAFAIGVTFPLLGKLGYKAAEGAVNTPAAIRALEWAYIAGPIIFVMLGSLHLRLASGRRPPRSNPPRPR</sequence>
<feature type="transmembrane region" description="Helical" evidence="1">
    <location>
        <begin position="29"/>
        <end position="48"/>
    </location>
</feature>
<feature type="transmembrane region" description="Helical" evidence="1">
    <location>
        <begin position="169"/>
        <end position="189"/>
    </location>
</feature>
<dbReference type="AlphaFoldDB" id="A0A974S988"/>
<dbReference type="EMBL" id="CP068570">
    <property type="protein sequence ID" value="QQZ50418.1"/>
    <property type="molecule type" value="Genomic_DNA"/>
</dbReference>
<gene>
    <name evidence="2" type="ORF">JKL49_01835</name>
</gene>
<dbReference type="SUPFAM" id="SSF103473">
    <property type="entry name" value="MFS general substrate transporter"/>
    <property type="match status" value="1"/>
</dbReference>
<reference evidence="2" key="1">
    <citation type="submission" date="2021-01" db="EMBL/GenBank/DDBJ databases">
        <title>Genome sequence of Phenylobacterium sp. 20VBR1 isolated from a valley glaceir, Ny-Alesund, Svalbard.</title>
        <authorList>
            <person name="Thomas F.A."/>
            <person name="Krishnan K.P."/>
            <person name="Sinha R.K."/>
        </authorList>
    </citation>
    <scope>NUCLEOTIDE SEQUENCE</scope>
    <source>
        <strain evidence="2">20VBR1</strain>
    </source>
</reference>
<evidence type="ECO:0000313" key="2">
    <source>
        <dbReference type="EMBL" id="QQZ50418.1"/>
    </source>
</evidence>
<feature type="transmembrane region" description="Helical" evidence="1">
    <location>
        <begin position="83"/>
        <end position="103"/>
    </location>
</feature>
<accession>A0A974S988</accession>
<organism evidence="2">
    <name type="scientific">Phenylobacterium glaciei</name>
    <dbReference type="NCBI Taxonomy" id="2803784"/>
    <lineage>
        <taxon>Bacteria</taxon>
        <taxon>Pseudomonadati</taxon>
        <taxon>Pseudomonadota</taxon>
        <taxon>Alphaproteobacteria</taxon>
        <taxon>Caulobacterales</taxon>
        <taxon>Caulobacteraceae</taxon>
        <taxon>Phenylobacterium</taxon>
    </lineage>
</organism>
<dbReference type="InterPro" id="IPR036259">
    <property type="entry name" value="MFS_trans_sf"/>
</dbReference>
<feature type="transmembrane region" description="Helical" evidence="1">
    <location>
        <begin position="60"/>
        <end position="77"/>
    </location>
</feature>
<protein>
    <submittedName>
        <fullName evidence="2">MFS transporter</fullName>
    </submittedName>
</protein>
<dbReference type="Pfam" id="PF13347">
    <property type="entry name" value="MFS_2"/>
    <property type="match status" value="1"/>
</dbReference>
<keyword evidence="1" id="KW-0812">Transmembrane</keyword>
<evidence type="ECO:0000256" key="1">
    <source>
        <dbReference type="SAM" id="Phobius"/>
    </source>
</evidence>
<keyword evidence="1" id="KW-1133">Transmembrane helix</keyword>
<dbReference type="Gene3D" id="1.20.1250.20">
    <property type="entry name" value="MFS general substrate transporter like domains"/>
    <property type="match status" value="1"/>
</dbReference>
<keyword evidence="1" id="KW-0472">Membrane</keyword>
<name>A0A974S988_9CAUL</name>